<evidence type="ECO:0000313" key="2">
    <source>
        <dbReference type="EMBL" id="QBK85204.1"/>
    </source>
</evidence>
<evidence type="ECO:0000256" key="1">
    <source>
        <dbReference type="SAM" id="Phobius"/>
    </source>
</evidence>
<dbReference type="EMBL" id="MK500308">
    <property type="protein sequence ID" value="QBK85204.1"/>
    <property type="molecule type" value="Genomic_DNA"/>
</dbReference>
<keyword evidence="1" id="KW-0812">Transmembrane</keyword>
<keyword evidence="1" id="KW-1133">Transmembrane helix</keyword>
<protein>
    <submittedName>
        <fullName evidence="2">Uncharacterized protein</fullName>
    </submittedName>
</protein>
<proteinExistence type="predicted"/>
<gene>
    <name evidence="2" type="ORF">LCIVAC01_00130</name>
</gene>
<keyword evidence="1" id="KW-0472">Membrane</keyword>
<feature type="transmembrane region" description="Helical" evidence="1">
    <location>
        <begin position="50"/>
        <end position="67"/>
    </location>
</feature>
<organism evidence="2">
    <name type="scientific">Iridovirus LCIVAC01</name>
    <dbReference type="NCBI Taxonomy" id="2506607"/>
    <lineage>
        <taxon>Viruses</taxon>
        <taxon>Varidnaviria</taxon>
        <taxon>Bamfordvirae</taxon>
        <taxon>Nucleocytoviricota</taxon>
        <taxon>Megaviricetes</taxon>
        <taxon>Pimascovirales</taxon>
        <taxon>Pimascovirales incertae sedis</taxon>
        <taxon>Iridoviridae</taxon>
    </lineage>
</organism>
<name>A0A481YRX5_9VIRU</name>
<feature type="transmembrane region" description="Helical" evidence="1">
    <location>
        <begin position="87"/>
        <end position="104"/>
    </location>
</feature>
<feature type="transmembrane region" description="Helical" evidence="1">
    <location>
        <begin position="12"/>
        <end position="38"/>
    </location>
</feature>
<accession>A0A481YRX5</accession>
<reference evidence="2" key="1">
    <citation type="journal article" date="2019" name="MBio">
        <title>Virus Genomes from Deep Sea Sediments Expand the Ocean Megavirome and Support Independent Origins of Viral Gigantism.</title>
        <authorList>
            <person name="Backstrom D."/>
            <person name="Yutin N."/>
            <person name="Jorgensen S.L."/>
            <person name="Dharamshi J."/>
            <person name="Homa F."/>
            <person name="Zaremba-Niedwiedzka K."/>
            <person name="Spang A."/>
            <person name="Wolf Y.I."/>
            <person name="Koonin E.V."/>
            <person name="Ettema T.J."/>
        </authorList>
    </citation>
    <scope>NUCLEOTIDE SEQUENCE</scope>
</reference>
<sequence>MCISLIITGSISFFITGTFFGVHFGFAEFIVPYLLYFRFYKKEKLGLKRLTIRTFTPPLTIINGVLIKPLKLVVKRVIKILGILREIAGWAMLGILIGSVWVIINNPDYDAERQQIAVWLNEKIFRQIWRWAQKK</sequence>